<feature type="region of interest" description="Disordered" evidence="1">
    <location>
        <begin position="1"/>
        <end position="55"/>
    </location>
</feature>
<dbReference type="EMBL" id="JAIWYP010000068">
    <property type="protein sequence ID" value="KAH3690329.1"/>
    <property type="molecule type" value="Genomic_DNA"/>
</dbReference>
<reference evidence="2" key="1">
    <citation type="journal article" date="2019" name="bioRxiv">
        <title>The Genome of the Zebra Mussel, Dreissena polymorpha: A Resource for Invasive Species Research.</title>
        <authorList>
            <person name="McCartney M.A."/>
            <person name="Auch B."/>
            <person name="Kono T."/>
            <person name="Mallez S."/>
            <person name="Zhang Y."/>
            <person name="Obille A."/>
            <person name="Becker A."/>
            <person name="Abrahante J.E."/>
            <person name="Garbe J."/>
            <person name="Badalamenti J.P."/>
            <person name="Herman A."/>
            <person name="Mangelson H."/>
            <person name="Liachko I."/>
            <person name="Sullivan S."/>
            <person name="Sone E.D."/>
            <person name="Koren S."/>
            <person name="Silverstein K.A.T."/>
            <person name="Beckman K.B."/>
            <person name="Gohl D.M."/>
        </authorList>
    </citation>
    <scope>NUCLEOTIDE SEQUENCE</scope>
    <source>
        <strain evidence="2">Duluth1</strain>
        <tissue evidence="2">Whole animal</tissue>
    </source>
</reference>
<comment type="caution">
    <text evidence="2">The sequence shown here is derived from an EMBL/GenBank/DDBJ whole genome shotgun (WGS) entry which is preliminary data.</text>
</comment>
<keyword evidence="3" id="KW-1185">Reference proteome</keyword>
<dbReference type="AlphaFoldDB" id="A0A9D3XYN4"/>
<evidence type="ECO:0000256" key="1">
    <source>
        <dbReference type="SAM" id="MobiDB-lite"/>
    </source>
</evidence>
<protein>
    <submittedName>
        <fullName evidence="2">Uncharacterized protein</fullName>
    </submittedName>
</protein>
<sequence length="55" mass="5757">MVKAQSHYDAGGVPLREPGSTGVNRGSTGRNRGYIGDDRDEPGKTGAPPGKYLNV</sequence>
<feature type="compositionally biased region" description="Polar residues" evidence="1">
    <location>
        <begin position="21"/>
        <end position="30"/>
    </location>
</feature>
<evidence type="ECO:0000313" key="3">
    <source>
        <dbReference type="Proteomes" id="UP000828390"/>
    </source>
</evidence>
<accession>A0A9D3XYN4</accession>
<name>A0A9D3XYN4_DREPO</name>
<evidence type="ECO:0000313" key="2">
    <source>
        <dbReference type="EMBL" id="KAH3690329.1"/>
    </source>
</evidence>
<reference evidence="2" key="2">
    <citation type="submission" date="2020-11" db="EMBL/GenBank/DDBJ databases">
        <authorList>
            <person name="McCartney M.A."/>
            <person name="Auch B."/>
            <person name="Kono T."/>
            <person name="Mallez S."/>
            <person name="Becker A."/>
            <person name="Gohl D.M."/>
            <person name="Silverstein K.A.T."/>
            <person name="Koren S."/>
            <person name="Bechman K.B."/>
            <person name="Herman A."/>
            <person name="Abrahante J.E."/>
            <person name="Garbe J."/>
        </authorList>
    </citation>
    <scope>NUCLEOTIDE SEQUENCE</scope>
    <source>
        <strain evidence="2">Duluth1</strain>
        <tissue evidence="2">Whole animal</tissue>
    </source>
</reference>
<gene>
    <name evidence="2" type="ORF">DPMN_193526</name>
</gene>
<dbReference type="Proteomes" id="UP000828390">
    <property type="component" value="Unassembled WGS sequence"/>
</dbReference>
<proteinExistence type="predicted"/>
<organism evidence="2 3">
    <name type="scientific">Dreissena polymorpha</name>
    <name type="common">Zebra mussel</name>
    <name type="synonym">Mytilus polymorpha</name>
    <dbReference type="NCBI Taxonomy" id="45954"/>
    <lineage>
        <taxon>Eukaryota</taxon>
        <taxon>Metazoa</taxon>
        <taxon>Spiralia</taxon>
        <taxon>Lophotrochozoa</taxon>
        <taxon>Mollusca</taxon>
        <taxon>Bivalvia</taxon>
        <taxon>Autobranchia</taxon>
        <taxon>Heteroconchia</taxon>
        <taxon>Euheterodonta</taxon>
        <taxon>Imparidentia</taxon>
        <taxon>Neoheterodontei</taxon>
        <taxon>Myida</taxon>
        <taxon>Dreissenoidea</taxon>
        <taxon>Dreissenidae</taxon>
        <taxon>Dreissena</taxon>
    </lineage>
</organism>